<evidence type="ECO:0000256" key="5">
    <source>
        <dbReference type="ARBA" id="ARBA00022989"/>
    </source>
</evidence>
<evidence type="ECO:0000256" key="10">
    <source>
        <dbReference type="ARBA" id="ARBA00023170"/>
    </source>
</evidence>
<evidence type="ECO:0000256" key="3">
    <source>
        <dbReference type="ARBA" id="ARBA00022692"/>
    </source>
</evidence>
<dbReference type="eggNOG" id="KOG3645">
    <property type="taxonomic scope" value="Eukaryota"/>
</dbReference>
<dbReference type="Proteomes" id="UP000189705">
    <property type="component" value="Unplaced"/>
</dbReference>
<evidence type="ECO:0000256" key="9">
    <source>
        <dbReference type="ARBA" id="ARBA00023157"/>
    </source>
</evidence>
<evidence type="ECO:0000259" key="24">
    <source>
        <dbReference type="Pfam" id="PF02932"/>
    </source>
</evidence>
<evidence type="ECO:0000256" key="15">
    <source>
        <dbReference type="ARBA" id="ARBA00034104"/>
    </source>
</evidence>
<dbReference type="AlphaFoldDB" id="A0A1U7RVQ5"/>
<dbReference type="OrthoDB" id="5975154at2759"/>
<keyword evidence="3 21" id="KW-0812">Transmembrane</keyword>
<dbReference type="Gene3D" id="1.20.58.390">
    <property type="entry name" value="Neurotransmitter-gated ion-channel transmembrane domain"/>
    <property type="match status" value="1"/>
</dbReference>
<dbReference type="RefSeq" id="XP_006026743.1">
    <property type="nucleotide sequence ID" value="XM_006026681.2"/>
</dbReference>
<evidence type="ECO:0000256" key="16">
    <source>
        <dbReference type="ARBA" id="ARBA00034430"/>
    </source>
</evidence>
<feature type="chain" id="PRO_5010532765" evidence="22">
    <location>
        <begin position="25"/>
        <end position="464"/>
    </location>
</feature>
<evidence type="ECO:0000256" key="11">
    <source>
        <dbReference type="ARBA" id="ARBA00023180"/>
    </source>
</evidence>
<dbReference type="InterPro" id="IPR006201">
    <property type="entry name" value="Neur_channel"/>
</dbReference>
<keyword evidence="1" id="KW-0813">Transport</keyword>
<feature type="region of interest" description="Disordered" evidence="20">
    <location>
        <begin position="347"/>
        <end position="385"/>
    </location>
</feature>
<dbReference type="InterPro" id="IPR038050">
    <property type="entry name" value="Neuro_actylchol_rec"/>
</dbReference>
<feature type="domain" description="Neurotransmitter-gated ion-channel ligand-binding" evidence="23">
    <location>
        <begin position="36"/>
        <end position="237"/>
    </location>
</feature>
<dbReference type="CTD" id="9177"/>
<evidence type="ECO:0000256" key="22">
    <source>
        <dbReference type="SAM" id="SignalP"/>
    </source>
</evidence>
<protein>
    <submittedName>
        <fullName evidence="26">5-hydroxytryptamine receptor 3B</fullName>
    </submittedName>
</protein>
<keyword evidence="14" id="KW-0407">Ion channel</keyword>
<dbReference type="InParanoid" id="A0A1U7RVQ5"/>
<comment type="function">
    <text evidence="19">Forms serotonin (5-hydroxytryptamine/5-HT3)-activated cation-selective channel complexes, which when activated cause fast, depolarizing responses in neurons.</text>
</comment>
<evidence type="ECO:0000256" key="14">
    <source>
        <dbReference type="ARBA" id="ARBA00023303"/>
    </source>
</evidence>
<organism evidence="25 26">
    <name type="scientific">Alligator sinensis</name>
    <name type="common">Chinese alligator</name>
    <dbReference type="NCBI Taxonomy" id="38654"/>
    <lineage>
        <taxon>Eukaryota</taxon>
        <taxon>Metazoa</taxon>
        <taxon>Chordata</taxon>
        <taxon>Craniata</taxon>
        <taxon>Vertebrata</taxon>
        <taxon>Euteleostomi</taxon>
        <taxon>Archelosauria</taxon>
        <taxon>Archosauria</taxon>
        <taxon>Crocodylia</taxon>
        <taxon>Alligatoridae</taxon>
        <taxon>Alligatorinae</taxon>
        <taxon>Alligator</taxon>
    </lineage>
</organism>
<evidence type="ECO:0000256" key="1">
    <source>
        <dbReference type="ARBA" id="ARBA00022448"/>
    </source>
</evidence>
<comment type="subcellular location">
    <subcellularLocation>
        <location evidence="15">Postsynaptic cell membrane</location>
        <topology evidence="15">Multi-pass membrane protein</topology>
    </subcellularLocation>
</comment>
<keyword evidence="10 26" id="KW-0675">Receptor</keyword>
<feature type="transmembrane region" description="Helical" evidence="21">
    <location>
        <begin position="238"/>
        <end position="257"/>
    </location>
</feature>
<evidence type="ECO:0000256" key="12">
    <source>
        <dbReference type="ARBA" id="ARBA00023257"/>
    </source>
</evidence>
<dbReference type="InterPro" id="IPR006029">
    <property type="entry name" value="Neurotrans-gated_channel_TM"/>
</dbReference>
<dbReference type="PRINTS" id="PR00252">
    <property type="entry name" value="NRIONCHANNEL"/>
</dbReference>
<evidence type="ECO:0000256" key="19">
    <source>
        <dbReference type="ARBA" id="ARBA00037540"/>
    </source>
</evidence>
<name>A0A1U7RVQ5_ALLSI</name>
<evidence type="ECO:0000256" key="7">
    <source>
        <dbReference type="ARBA" id="ARBA00023065"/>
    </source>
</evidence>
<evidence type="ECO:0000256" key="20">
    <source>
        <dbReference type="SAM" id="MobiDB-lite"/>
    </source>
</evidence>
<dbReference type="PRINTS" id="PR01708">
    <property type="entry name" value="5HT3RECEPTOR"/>
</dbReference>
<evidence type="ECO:0000256" key="18">
    <source>
        <dbReference type="ARBA" id="ARBA00036634"/>
    </source>
</evidence>
<feature type="transmembrane region" description="Helical" evidence="21">
    <location>
        <begin position="300"/>
        <end position="322"/>
    </location>
</feature>
<keyword evidence="6" id="KW-0770">Synapse</keyword>
<dbReference type="GO" id="GO:0004888">
    <property type="term" value="F:transmembrane signaling receptor activity"/>
    <property type="evidence" value="ECO:0007669"/>
    <property type="project" value="InterPro"/>
</dbReference>
<dbReference type="PRINTS" id="PR01709">
    <property type="entry name" value="5HT3ARECEPTR"/>
</dbReference>
<proteinExistence type="predicted"/>
<keyword evidence="11" id="KW-0325">Glycoprotein</keyword>
<keyword evidence="25" id="KW-1185">Reference proteome</keyword>
<dbReference type="InterPro" id="IPR006202">
    <property type="entry name" value="Neur_chan_lig-bd"/>
</dbReference>
<keyword evidence="8 21" id="KW-0472">Membrane</keyword>
<dbReference type="CDD" id="cd19063">
    <property type="entry name" value="LGIC_TM_5-HT3"/>
    <property type="match status" value="1"/>
</dbReference>
<sequence length="464" mass="51518">MATRSISLFLLLLLLGLLAAGSSSADAGCTRNSTLHRLTRRLLRNYSKGVRPVRNWAQATTVYLDLFVHAVLDVDSQNQKLTTSIWLQQSWKDEFLTWNSSLHDGIREVSLLLSSIWSPDITINELVDVSKSLDMPYVYVNASGMVRNQKPMQVVSACQLEPYAFPFDTQTCSLTFSTILHTVEDVDLAAHMADNKQIFLADGEWELLSVPTRYQVLSTHSGRFAEAQFHIVIRRRPLLYVVSLLIPSIFLMAVDLGSFYLPPTCGMRITFKGSVLVGYTVFKVNMSAELPGTPFSTPLIGVFFTICMALLVLSLSLSILLVKCLHPGEDHVWQRLASHCCRGQRGSDGEDRGANSQAAPAARQAPGCTEGAPLPGEEGKRGQEGPWEVMSTQKAVMEEILAQLLLISSRLRALDRDSRQEADWLRLSYKLDMLLFQVYAGVVAVYAITLGALWATWSSQQQEG</sequence>
<dbReference type="NCBIfam" id="TIGR00860">
    <property type="entry name" value="LIC"/>
    <property type="match status" value="1"/>
</dbReference>
<dbReference type="InterPro" id="IPR049944">
    <property type="entry name" value="LGIC_TM_5-HT3"/>
</dbReference>
<dbReference type="InterPro" id="IPR036734">
    <property type="entry name" value="Neur_chan_lig-bd_sf"/>
</dbReference>
<keyword evidence="7" id="KW-0406">Ion transport</keyword>
<evidence type="ECO:0000256" key="17">
    <source>
        <dbReference type="ARBA" id="ARBA00036239"/>
    </source>
</evidence>
<dbReference type="GO" id="GO:0045211">
    <property type="term" value="C:postsynaptic membrane"/>
    <property type="evidence" value="ECO:0007669"/>
    <property type="project" value="UniProtKB-SubCell"/>
</dbReference>
<feature type="signal peptide" evidence="22">
    <location>
        <begin position="1"/>
        <end position="24"/>
    </location>
</feature>
<keyword evidence="4 22" id="KW-0732">Signal</keyword>
<dbReference type="InterPro" id="IPR008132">
    <property type="entry name" value="5HT3_rcpt"/>
</dbReference>
<dbReference type="InterPro" id="IPR008133">
    <property type="entry name" value="5HT3_rcpt_A"/>
</dbReference>
<reference evidence="26" key="1">
    <citation type="submission" date="2025-08" db="UniProtKB">
        <authorList>
            <consortium name="RefSeq"/>
        </authorList>
    </citation>
    <scope>IDENTIFICATION</scope>
</reference>
<evidence type="ECO:0000256" key="6">
    <source>
        <dbReference type="ARBA" id="ARBA00023018"/>
    </source>
</evidence>
<dbReference type="FunFam" id="2.70.170.10:FF:000017">
    <property type="entry name" value="5-hydroxytryptamine receptor 3A"/>
    <property type="match status" value="1"/>
</dbReference>
<evidence type="ECO:0000256" key="4">
    <source>
        <dbReference type="ARBA" id="ARBA00022729"/>
    </source>
</evidence>
<evidence type="ECO:0000256" key="2">
    <source>
        <dbReference type="ARBA" id="ARBA00022475"/>
    </source>
</evidence>
<feature type="compositionally biased region" description="Low complexity" evidence="20">
    <location>
        <begin position="354"/>
        <end position="367"/>
    </location>
</feature>
<gene>
    <name evidence="26" type="primary">HTR3B</name>
</gene>
<evidence type="ECO:0000256" key="8">
    <source>
        <dbReference type="ARBA" id="ARBA00023136"/>
    </source>
</evidence>
<comment type="catalytic activity">
    <reaction evidence="18">
        <text>Ca(2+)(in) = Ca(2+)(out)</text>
        <dbReference type="Rhea" id="RHEA:29671"/>
        <dbReference type="ChEBI" id="CHEBI:29108"/>
    </reaction>
</comment>
<keyword evidence="2" id="KW-1003">Cell membrane</keyword>
<dbReference type="InterPro" id="IPR036719">
    <property type="entry name" value="Neuro-gated_channel_TM_sf"/>
</dbReference>
<dbReference type="GO" id="GO:0005230">
    <property type="term" value="F:extracellular ligand-gated monoatomic ion channel activity"/>
    <property type="evidence" value="ECO:0007669"/>
    <property type="project" value="InterPro"/>
</dbReference>
<evidence type="ECO:0000259" key="23">
    <source>
        <dbReference type="Pfam" id="PF02931"/>
    </source>
</evidence>
<keyword evidence="12" id="KW-0628">Postsynaptic cell membrane</keyword>
<evidence type="ECO:0000313" key="26">
    <source>
        <dbReference type="RefSeq" id="XP_006026743.1"/>
    </source>
</evidence>
<evidence type="ECO:0000313" key="25">
    <source>
        <dbReference type="Proteomes" id="UP000189705"/>
    </source>
</evidence>
<evidence type="ECO:0000256" key="21">
    <source>
        <dbReference type="SAM" id="Phobius"/>
    </source>
</evidence>
<keyword evidence="9" id="KW-1015">Disulfide bond</keyword>
<dbReference type="Gene3D" id="2.70.170.10">
    <property type="entry name" value="Neurotransmitter-gated ion-channel ligand-binding domain"/>
    <property type="match status" value="1"/>
</dbReference>
<comment type="catalytic activity">
    <reaction evidence="17">
        <text>Na(+)(in) = Na(+)(out)</text>
        <dbReference type="Rhea" id="RHEA:34963"/>
        <dbReference type="ChEBI" id="CHEBI:29101"/>
    </reaction>
</comment>
<dbReference type="SUPFAM" id="SSF90112">
    <property type="entry name" value="Neurotransmitter-gated ion-channel transmembrane pore"/>
    <property type="match status" value="1"/>
</dbReference>
<evidence type="ECO:0000256" key="13">
    <source>
        <dbReference type="ARBA" id="ARBA00023286"/>
    </source>
</evidence>
<keyword evidence="5 21" id="KW-1133">Transmembrane helix</keyword>
<dbReference type="Pfam" id="PF02932">
    <property type="entry name" value="Neur_chan_memb"/>
    <property type="match status" value="1"/>
</dbReference>
<dbReference type="PANTHER" id="PTHR18945">
    <property type="entry name" value="NEUROTRANSMITTER GATED ION CHANNEL"/>
    <property type="match status" value="1"/>
</dbReference>
<keyword evidence="13" id="KW-1071">Ligand-gated ion channel</keyword>
<comment type="catalytic activity">
    <reaction evidence="16">
        <text>K(+)(in) = K(+)(out)</text>
        <dbReference type="Rhea" id="RHEA:29463"/>
        <dbReference type="ChEBI" id="CHEBI:29103"/>
    </reaction>
</comment>
<feature type="transmembrane region" description="Helical" evidence="21">
    <location>
        <begin position="434"/>
        <end position="457"/>
    </location>
</feature>
<dbReference type="SUPFAM" id="SSF63712">
    <property type="entry name" value="Nicotinic receptor ligand binding domain-like"/>
    <property type="match status" value="1"/>
</dbReference>
<feature type="domain" description="Neurotransmitter-gated ion-channel transmembrane" evidence="24">
    <location>
        <begin position="244"/>
        <end position="326"/>
    </location>
</feature>
<dbReference type="KEGG" id="asn:102376622"/>
<accession>A0A1U7RVQ5</accession>
<dbReference type="Pfam" id="PF02931">
    <property type="entry name" value="Neur_chan_LBD"/>
    <property type="match status" value="1"/>
</dbReference>
<dbReference type="GeneID" id="102376622"/>